<dbReference type="GeneID" id="63779223"/>
<proteinExistence type="predicted"/>
<dbReference type="OrthoDB" id="4367324at2759"/>
<evidence type="ECO:0000313" key="3">
    <source>
        <dbReference type="Proteomes" id="UP000193689"/>
    </source>
</evidence>
<feature type="compositionally biased region" description="Low complexity" evidence="1">
    <location>
        <begin position="263"/>
        <end position="279"/>
    </location>
</feature>
<feature type="compositionally biased region" description="Low complexity" evidence="1">
    <location>
        <begin position="287"/>
        <end position="301"/>
    </location>
</feature>
<dbReference type="RefSeq" id="XP_040713893.1">
    <property type="nucleotide sequence ID" value="XM_040863011.1"/>
</dbReference>
<dbReference type="AlphaFoldDB" id="A0A1Y2DS38"/>
<dbReference type="Proteomes" id="UP000193689">
    <property type="component" value="Unassembled WGS sequence"/>
</dbReference>
<dbReference type="InParanoid" id="A0A1Y2DS38"/>
<feature type="region of interest" description="Disordered" evidence="1">
    <location>
        <begin position="242"/>
        <end position="317"/>
    </location>
</feature>
<name>A0A1Y2DS38_9PEZI</name>
<dbReference type="EMBL" id="MCFJ01000009">
    <property type="protein sequence ID" value="ORY62057.1"/>
    <property type="molecule type" value="Genomic_DNA"/>
</dbReference>
<evidence type="ECO:0000256" key="1">
    <source>
        <dbReference type="SAM" id="MobiDB-lite"/>
    </source>
</evidence>
<evidence type="ECO:0000313" key="2">
    <source>
        <dbReference type="EMBL" id="ORY62057.1"/>
    </source>
</evidence>
<gene>
    <name evidence="2" type="ORF">BCR38DRAFT_475503</name>
</gene>
<keyword evidence="3" id="KW-1185">Reference proteome</keyword>
<accession>A0A1Y2DS38</accession>
<feature type="compositionally biased region" description="Polar residues" evidence="1">
    <location>
        <begin position="302"/>
        <end position="312"/>
    </location>
</feature>
<organism evidence="2 3">
    <name type="scientific">Pseudomassariella vexata</name>
    <dbReference type="NCBI Taxonomy" id="1141098"/>
    <lineage>
        <taxon>Eukaryota</taxon>
        <taxon>Fungi</taxon>
        <taxon>Dikarya</taxon>
        <taxon>Ascomycota</taxon>
        <taxon>Pezizomycotina</taxon>
        <taxon>Sordariomycetes</taxon>
        <taxon>Xylariomycetidae</taxon>
        <taxon>Amphisphaeriales</taxon>
        <taxon>Pseudomassariaceae</taxon>
        <taxon>Pseudomassariella</taxon>
    </lineage>
</organism>
<comment type="caution">
    <text evidence="2">The sequence shown here is derived from an EMBL/GenBank/DDBJ whole genome shotgun (WGS) entry which is preliminary data.</text>
</comment>
<protein>
    <submittedName>
        <fullName evidence="2">Uncharacterized protein</fullName>
    </submittedName>
</protein>
<sequence length="408" mass="44901">MNSTKVGQLLQIPSGEISFWYPPDLKPSKFDKKYDFLRVGHRGLRRWTSFSDDVDHVWQKYADLTLDRRPFHPNIVDWKRYASTERLVQDLYDATLLARVNTALDAVCRPISHLPIIGTPKYSARDTKLNRPGAASGEENLPGTHACPEAYVAQVVQYCIDHDTPLGFVLTNDELVLLQLIRSDDAREQPPRTRSSGTALLLPSDIISSEADYSSPLVRRSNDWPDFDEGDEGIPLAQVVVDEYALPREDQPSSSRRRRYATPEQPSSSQQSAPGLDDTPCPDPRPRTSTSPTPASLSTSSIVPESQGTASSFEPDVRSMDPTHVLIHSIRTDGEEGQNAALHLFTLIMLAKAARDCGLGGIGTRKLSFAALGFVLVNTKVRDFGIGSFGEDIWYGGVVARIATPGAA</sequence>
<reference evidence="2 3" key="1">
    <citation type="submission" date="2016-07" db="EMBL/GenBank/DDBJ databases">
        <title>Pervasive Adenine N6-methylation of Active Genes in Fungi.</title>
        <authorList>
            <consortium name="DOE Joint Genome Institute"/>
            <person name="Mondo S.J."/>
            <person name="Dannebaum R.O."/>
            <person name="Kuo R.C."/>
            <person name="Labutti K."/>
            <person name="Haridas S."/>
            <person name="Kuo A."/>
            <person name="Salamov A."/>
            <person name="Ahrendt S.R."/>
            <person name="Lipzen A."/>
            <person name="Sullivan W."/>
            <person name="Andreopoulos W.B."/>
            <person name="Clum A."/>
            <person name="Lindquist E."/>
            <person name="Daum C."/>
            <person name="Ramamoorthy G.K."/>
            <person name="Gryganskyi A."/>
            <person name="Culley D."/>
            <person name="Magnuson J.K."/>
            <person name="James T.Y."/>
            <person name="O'Malley M.A."/>
            <person name="Stajich J.E."/>
            <person name="Spatafora J.W."/>
            <person name="Visel A."/>
            <person name="Grigoriev I.V."/>
        </authorList>
    </citation>
    <scope>NUCLEOTIDE SEQUENCE [LARGE SCALE GENOMIC DNA]</scope>
    <source>
        <strain evidence="2 3">CBS 129021</strain>
    </source>
</reference>